<dbReference type="InterPro" id="IPR006766">
    <property type="entry name" value="EXORDIUM-like"/>
</dbReference>
<keyword evidence="2" id="KW-0964">Secreted</keyword>
<feature type="signal peptide" evidence="5">
    <location>
        <begin position="1"/>
        <end position="21"/>
    </location>
</feature>
<comment type="similarity">
    <text evidence="4">Belongs to the EXORDIUM family.</text>
</comment>
<feature type="chain" id="PRO_5019307320" evidence="5">
    <location>
        <begin position="22"/>
        <end position="391"/>
    </location>
</feature>
<evidence type="ECO:0000256" key="1">
    <source>
        <dbReference type="ARBA" id="ARBA00004613"/>
    </source>
</evidence>
<evidence type="ECO:0000256" key="2">
    <source>
        <dbReference type="ARBA" id="ARBA00022525"/>
    </source>
</evidence>
<proteinExistence type="inferred from homology"/>
<evidence type="ECO:0000256" key="4">
    <source>
        <dbReference type="ARBA" id="ARBA00023591"/>
    </source>
</evidence>
<evidence type="ECO:0000313" key="6">
    <source>
        <dbReference type="EMBL" id="RUS24974.1"/>
    </source>
</evidence>
<gene>
    <name evidence="6" type="ORF">BC938DRAFT_472801</name>
</gene>
<dbReference type="PANTHER" id="PTHR31279">
    <property type="entry name" value="PROTEIN EXORDIUM-LIKE 5"/>
    <property type="match status" value="1"/>
</dbReference>
<dbReference type="AlphaFoldDB" id="A0A433Q5D0"/>
<reference evidence="6 7" key="1">
    <citation type="journal article" date="2018" name="New Phytol.">
        <title>Phylogenomics of Endogonaceae and evolution of mycorrhizas within Mucoromycota.</title>
        <authorList>
            <person name="Chang Y."/>
            <person name="Desiro A."/>
            <person name="Na H."/>
            <person name="Sandor L."/>
            <person name="Lipzen A."/>
            <person name="Clum A."/>
            <person name="Barry K."/>
            <person name="Grigoriev I.V."/>
            <person name="Martin F.M."/>
            <person name="Stajich J.E."/>
            <person name="Smith M.E."/>
            <person name="Bonito G."/>
            <person name="Spatafora J.W."/>
        </authorList>
    </citation>
    <scope>NUCLEOTIDE SEQUENCE [LARGE SCALE GENOMIC DNA]</scope>
    <source>
        <strain evidence="6 7">AD002</strain>
    </source>
</reference>
<sequence>MVKLTLIASAFLGFFAASAFAAPSVPHAIGTKKITPVYKPNIHAGPIAGNIKYGGGPLMIGTVNIYYIYYGQWTKASDRQILENLSAHIGETSYFNIEKTYYQQLSGKGKEYVTGPVKYIKSIDDAQYSKGKSLSDQDVIDIVSTHLSSGDLVTDENGIYFLLTSPDVAVTSGLCSQYCGYHNNFKLGSKDIKFALVGDLSNCLSGCAPDNINSSPNNSPGVDGMGSVIAHEMMEAISDPDPSSGWTDASGNENADKCAYVYGTESTLSNGAKYNIDINGVKYLIQQNWNAATQGCQLGTGSGVPPPIGSSSIVHLPPPSSSIIIPSPTKTSATSKPTKTPISCHTGDDQCLSSSGTAAGYRECRNGQWVTLSCGSQGYCYQDNAVDVYCA</sequence>
<dbReference type="Proteomes" id="UP000274822">
    <property type="component" value="Unassembled WGS sequence"/>
</dbReference>
<comment type="subcellular location">
    <subcellularLocation>
        <location evidence="1">Secreted</location>
    </subcellularLocation>
</comment>
<keyword evidence="7" id="KW-1185">Reference proteome</keyword>
<evidence type="ECO:0000313" key="7">
    <source>
        <dbReference type="Proteomes" id="UP000274822"/>
    </source>
</evidence>
<organism evidence="6 7">
    <name type="scientific">Jimgerdemannia flammicorona</name>
    <dbReference type="NCBI Taxonomy" id="994334"/>
    <lineage>
        <taxon>Eukaryota</taxon>
        <taxon>Fungi</taxon>
        <taxon>Fungi incertae sedis</taxon>
        <taxon>Mucoromycota</taxon>
        <taxon>Mucoromycotina</taxon>
        <taxon>Endogonomycetes</taxon>
        <taxon>Endogonales</taxon>
        <taxon>Endogonaceae</taxon>
        <taxon>Jimgerdemannia</taxon>
    </lineage>
</organism>
<dbReference type="Pfam" id="PF04674">
    <property type="entry name" value="Phi_1"/>
    <property type="match status" value="1"/>
</dbReference>
<evidence type="ECO:0000256" key="5">
    <source>
        <dbReference type="SAM" id="SignalP"/>
    </source>
</evidence>
<dbReference type="EMBL" id="RBNJ01014408">
    <property type="protein sequence ID" value="RUS24974.1"/>
    <property type="molecule type" value="Genomic_DNA"/>
</dbReference>
<dbReference type="GO" id="GO:0005576">
    <property type="term" value="C:extracellular region"/>
    <property type="evidence" value="ECO:0007669"/>
    <property type="project" value="UniProtKB-SubCell"/>
</dbReference>
<keyword evidence="3 5" id="KW-0732">Signal</keyword>
<name>A0A433Q5D0_9FUNG</name>
<comment type="caution">
    <text evidence="6">The sequence shown here is derived from an EMBL/GenBank/DDBJ whole genome shotgun (WGS) entry which is preliminary data.</text>
</comment>
<evidence type="ECO:0000256" key="3">
    <source>
        <dbReference type="ARBA" id="ARBA00022729"/>
    </source>
</evidence>
<protein>
    <submittedName>
        <fullName evidence="6">Phosphate-induced protein 1 conserved region-domain-containing protein</fullName>
    </submittedName>
</protein>
<accession>A0A433Q5D0</accession>
<dbReference type="PANTHER" id="PTHR31279:SF58">
    <property type="entry name" value="PROTEIN EXORDIUM-LIKE 2"/>
    <property type="match status" value="1"/>
</dbReference>